<feature type="coiled-coil region" evidence="1">
    <location>
        <begin position="224"/>
        <end position="284"/>
    </location>
</feature>
<dbReference type="InterPro" id="IPR025714">
    <property type="entry name" value="Methyltranfer_dom"/>
</dbReference>
<organism evidence="3 4">
    <name type="scientific">Paenibacillus profundus</name>
    <dbReference type="NCBI Taxonomy" id="1173085"/>
    <lineage>
        <taxon>Bacteria</taxon>
        <taxon>Bacillati</taxon>
        <taxon>Bacillota</taxon>
        <taxon>Bacilli</taxon>
        <taxon>Bacillales</taxon>
        <taxon>Paenibacillaceae</taxon>
        <taxon>Paenibacillus</taxon>
    </lineage>
</organism>
<dbReference type="EMBL" id="JAJNBZ010000004">
    <property type="protein sequence ID" value="MCE5169381.1"/>
    <property type="molecule type" value="Genomic_DNA"/>
</dbReference>
<evidence type="ECO:0000256" key="1">
    <source>
        <dbReference type="SAM" id="Coils"/>
    </source>
</evidence>
<sequence length="360" mass="41464">MKLLDEVTEAYHGSKGEVFARKTREGIHWICSQAKGQDVLDIGCSQGITEIILAREGKKAVGIDIEPEAIEYAKASLSNQSESVQANVTYEASSIFDYNSEHQFDTVILSEVLEHFSSSESLLERISGFLKQDGTLIITVPFGINDYIDHKKTYYLFNLLDDLAPYFSVFEVKFFGKWIGVVAEKCPRKRPSVDNDIMVRELEKQFYAIERSLVDNLSEKSNKLVKLNTQYREVMSTLEELKRENTALKKQIETLEIKSTELPKDHKDNDIASLNQKIEELTLSLSKSKGIIMEKNQTIMRRIKSEEETLSKYKDSIFQYNQLEARYANVSKKYDLLSKAKLGKLTLNYWKYKKRIPNDF</sequence>
<keyword evidence="3" id="KW-0489">Methyltransferase</keyword>
<dbReference type="InterPro" id="IPR029063">
    <property type="entry name" value="SAM-dependent_MTases_sf"/>
</dbReference>
<keyword evidence="3" id="KW-0808">Transferase</keyword>
<dbReference type="RefSeq" id="WP_233696379.1">
    <property type="nucleotide sequence ID" value="NZ_JAJNBZ010000004.1"/>
</dbReference>
<evidence type="ECO:0000313" key="3">
    <source>
        <dbReference type="EMBL" id="MCE5169381.1"/>
    </source>
</evidence>
<dbReference type="Gene3D" id="3.40.50.150">
    <property type="entry name" value="Vaccinia Virus protein VP39"/>
    <property type="match status" value="1"/>
</dbReference>
<evidence type="ECO:0000259" key="2">
    <source>
        <dbReference type="Pfam" id="PF13847"/>
    </source>
</evidence>
<protein>
    <submittedName>
        <fullName evidence="3">Methyltransferase domain-containing protein</fullName>
    </submittedName>
</protein>
<reference evidence="3 4" key="1">
    <citation type="submission" date="2021-11" db="EMBL/GenBank/DDBJ databases">
        <title>Draft genome sequence of Paenibacillus profundus YoMME, a new Gram-positive bacteria with exoelectrogenic properties.</title>
        <authorList>
            <person name="Hubenova Y."/>
            <person name="Hubenova E."/>
            <person name="Manasiev Y."/>
            <person name="Peykov S."/>
            <person name="Mitov M."/>
        </authorList>
    </citation>
    <scope>NUCLEOTIDE SEQUENCE [LARGE SCALE GENOMIC DNA]</scope>
    <source>
        <strain evidence="3 4">YoMME</strain>
    </source>
</reference>
<keyword evidence="4" id="KW-1185">Reference proteome</keyword>
<evidence type="ECO:0000313" key="4">
    <source>
        <dbReference type="Proteomes" id="UP001199916"/>
    </source>
</evidence>
<gene>
    <name evidence="3" type="ORF">LQV63_08655</name>
</gene>
<accession>A0ABS8YCP7</accession>
<proteinExistence type="predicted"/>
<name>A0ABS8YCP7_9BACL</name>
<dbReference type="GO" id="GO:0032259">
    <property type="term" value="P:methylation"/>
    <property type="evidence" value="ECO:0007669"/>
    <property type="project" value="UniProtKB-KW"/>
</dbReference>
<feature type="domain" description="Methyltransferase" evidence="2">
    <location>
        <begin position="35"/>
        <end position="140"/>
    </location>
</feature>
<comment type="caution">
    <text evidence="3">The sequence shown here is derived from an EMBL/GenBank/DDBJ whole genome shotgun (WGS) entry which is preliminary data.</text>
</comment>
<dbReference type="Pfam" id="PF13847">
    <property type="entry name" value="Methyltransf_31"/>
    <property type="match status" value="1"/>
</dbReference>
<dbReference type="Proteomes" id="UP001199916">
    <property type="component" value="Unassembled WGS sequence"/>
</dbReference>
<dbReference type="SUPFAM" id="SSF53335">
    <property type="entry name" value="S-adenosyl-L-methionine-dependent methyltransferases"/>
    <property type="match status" value="1"/>
</dbReference>
<keyword evidence="1" id="KW-0175">Coiled coil</keyword>
<dbReference type="CDD" id="cd02440">
    <property type="entry name" value="AdoMet_MTases"/>
    <property type="match status" value="1"/>
</dbReference>
<dbReference type="GO" id="GO:0008168">
    <property type="term" value="F:methyltransferase activity"/>
    <property type="evidence" value="ECO:0007669"/>
    <property type="project" value="UniProtKB-KW"/>
</dbReference>
<dbReference type="PANTHER" id="PTHR43861">
    <property type="entry name" value="TRANS-ACONITATE 2-METHYLTRANSFERASE-RELATED"/>
    <property type="match status" value="1"/>
</dbReference>